<evidence type="ECO:0000256" key="1">
    <source>
        <dbReference type="SAM" id="Phobius"/>
    </source>
</evidence>
<dbReference type="AlphaFoldDB" id="A0A4S3B7C3"/>
<dbReference type="OrthoDB" id="1631895at2"/>
<accession>A0A4S3B7C3</accession>
<keyword evidence="3" id="KW-1185">Reference proteome</keyword>
<reference evidence="2 3" key="1">
    <citation type="submission" date="2019-01" db="EMBL/GenBank/DDBJ databases">
        <title>Vagococcus silagei sp. nov. isolated from brewer's grain.</title>
        <authorList>
            <person name="Guu J.-R."/>
        </authorList>
    </citation>
    <scope>NUCLEOTIDE SEQUENCE [LARGE SCALE GENOMIC DNA]</scope>
    <source>
        <strain evidence="2 3">2B-2</strain>
    </source>
</reference>
<gene>
    <name evidence="2" type="ORF">ESZ54_09320</name>
</gene>
<sequence>MKKSSTQSLTYSAILIALGILIPMIMPVRIILGPATYTLASHVPIFLAMFISPGVAALVALGTAFGFFLTSTFVVALRALSHIVFAVLGAWYLSRHPEIVSHPRRFMKFNIAIGVIHATCETLVVTIVMFTGQIEPMGIWAMILLLGVGGFVHSLVDGTIAYTVSQQIGVRFKFPVYLKAQRKDLKS</sequence>
<dbReference type="EMBL" id="SDGV01000020">
    <property type="protein sequence ID" value="THB60605.1"/>
    <property type="molecule type" value="Genomic_DNA"/>
</dbReference>
<feature type="transmembrane region" description="Helical" evidence="1">
    <location>
        <begin position="12"/>
        <end position="32"/>
    </location>
</feature>
<feature type="transmembrane region" description="Helical" evidence="1">
    <location>
        <begin position="44"/>
        <end position="69"/>
    </location>
</feature>
<protein>
    <recommendedName>
        <fullName evidence="4">Niacin transporter NiaX</fullName>
    </recommendedName>
</protein>
<evidence type="ECO:0000313" key="2">
    <source>
        <dbReference type="EMBL" id="THB60605.1"/>
    </source>
</evidence>
<proteinExistence type="predicted"/>
<feature type="transmembrane region" description="Helical" evidence="1">
    <location>
        <begin position="137"/>
        <end position="156"/>
    </location>
</feature>
<evidence type="ECO:0008006" key="4">
    <source>
        <dbReference type="Google" id="ProtNLM"/>
    </source>
</evidence>
<keyword evidence="1" id="KW-1133">Transmembrane helix</keyword>
<dbReference type="RefSeq" id="WP_136137413.1">
    <property type="nucleotide sequence ID" value="NZ_SDGV01000020.1"/>
</dbReference>
<feature type="transmembrane region" description="Helical" evidence="1">
    <location>
        <begin position="75"/>
        <end position="94"/>
    </location>
</feature>
<dbReference type="Proteomes" id="UP000310506">
    <property type="component" value="Unassembled WGS sequence"/>
</dbReference>
<keyword evidence="1" id="KW-0812">Transmembrane</keyword>
<comment type="caution">
    <text evidence="2">The sequence shown here is derived from an EMBL/GenBank/DDBJ whole genome shotgun (WGS) entry which is preliminary data.</text>
</comment>
<name>A0A4S3B7C3_9ENTE</name>
<keyword evidence="1" id="KW-0472">Membrane</keyword>
<organism evidence="2 3">
    <name type="scientific">Vagococcus silagei</name>
    <dbReference type="NCBI Taxonomy" id="2508885"/>
    <lineage>
        <taxon>Bacteria</taxon>
        <taxon>Bacillati</taxon>
        <taxon>Bacillota</taxon>
        <taxon>Bacilli</taxon>
        <taxon>Lactobacillales</taxon>
        <taxon>Enterococcaceae</taxon>
        <taxon>Vagococcus</taxon>
    </lineage>
</organism>
<feature type="transmembrane region" description="Helical" evidence="1">
    <location>
        <begin position="106"/>
        <end position="131"/>
    </location>
</feature>
<evidence type="ECO:0000313" key="3">
    <source>
        <dbReference type="Proteomes" id="UP000310506"/>
    </source>
</evidence>